<proteinExistence type="predicted"/>
<protein>
    <submittedName>
        <fullName evidence="1">Uncharacterized protein</fullName>
    </submittedName>
</protein>
<sequence length="177" mass="20078">MTKTHGVEILAIPKPDTCKRRAYQQLRDTGKLHRVFTVLQKVLLQLRFILCLCRCICENYSSRSLGSGVSGDARSRLPETWDAEDAGRLERVTEWEEYHAANNLPSHNMYGMAGTRKDCSLQNSGRQHIGASDLSSPMGFVVLTYTFIRLASFLMKTSDLKELSVPHSRDQHEVKSY</sequence>
<evidence type="ECO:0000313" key="1">
    <source>
        <dbReference type="EMBL" id="VTT58001.1"/>
    </source>
</evidence>
<evidence type="ECO:0000313" key="2">
    <source>
        <dbReference type="Proteomes" id="UP000760494"/>
    </source>
</evidence>
<comment type="caution">
    <text evidence="1">The sequence shown here is derived from an EMBL/GenBank/DDBJ whole genome shotgun (WGS) entry which is preliminary data.</text>
</comment>
<dbReference type="Proteomes" id="UP000760494">
    <property type="component" value="Unassembled WGS sequence"/>
</dbReference>
<name>A0A5Q3DCC7_FUSFU</name>
<dbReference type="EMBL" id="CABFJX010000014">
    <property type="protein sequence ID" value="VTT58001.1"/>
    <property type="molecule type" value="Genomic_DNA"/>
</dbReference>
<accession>A0A5Q3DCC7</accession>
<reference evidence="1" key="1">
    <citation type="submission" date="2019-05" db="EMBL/GenBank/DDBJ databases">
        <authorList>
            <person name="Piombo E."/>
        </authorList>
    </citation>
    <scope>NUCLEOTIDE SEQUENCE</scope>
    <source>
        <strain evidence="1">C2S</strain>
    </source>
</reference>
<gene>
    <name evidence="1" type="ORF">C2S_13683</name>
</gene>
<dbReference type="AlphaFoldDB" id="A0A5Q3DCC7"/>
<organism evidence="1 2">
    <name type="scientific">Fusarium fujikuroi</name>
    <name type="common">Bakanae and foot rot disease fungus</name>
    <name type="synonym">Gibberella fujikuroi</name>
    <dbReference type="NCBI Taxonomy" id="5127"/>
    <lineage>
        <taxon>Eukaryota</taxon>
        <taxon>Fungi</taxon>
        <taxon>Dikarya</taxon>
        <taxon>Ascomycota</taxon>
        <taxon>Pezizomycotina</taxon>
        <taxon>Sordariomycetes</taxon>
        <taxon>Hypocreomycetidae</taxon>
        <taxon>Hypocreales</taxon>
        <taxon>Nectriaceae</taxon>
        <taxon>Fusarium</taxon>
        <taxon>Fusarium fujikuroi species complex</taxon>
    </lineage>
</organism>